<comment type="catalytic activity">
    <reaction evidence="1">
        <text>S-ubiquitinyl-[E2 ubiquitin-conjugating enzyme]-L-cysteine + [acceptor protein]-L-lysine = [E2 ubiquitin-conjugating enzyme]-L-cysteine + N(6)-ubiquitinyl-[acceptor protein]-L-lysine.</text>
        <dbReference type="EC" id="2.3.2.27"/>
    </reaction>
</comment>
<dbReference type="GO" id="GO:0016567">
    <property type="term" value="P:protein ubiquitination"/>
    <property type="evidence" value="ECO:0000318"/>
    <property type="project" value="GO_Central"/>
</dbReference>
<name>A0A9R1UTD7_LACSA</name>
<dbReference type="InterPro" id="IPR013083">
    <property type="entry name" value="Znf_RING/FYVE/PHD"/>
</dbReference>
<dbReference type="GO" id="GO:0061630">
    <property type="term" value="F:ubiquitin protein ligase activity"/>
    <property type="evidence" value="ECO:0000318"/>
    <property type="project" value="GO_Central"/>
</dbReference>
<dbReference type="PANTHER" id="PTHR15710:SF132">
    <property type="entry name" value="E3 UBIQUITIN-PROTEIN LIGASE MPSR1"/>
    <property type="match status" value="1"/>
</dbReference>
<evidence type="ECO:0000256" key="7">
    <source>
        <dbReference type="ARBA" id="ARBA00022833"/>
    </source>
</evidence>
<evidence type="ECO:0000313" key="11">
    <source>
        <dbReference type="EMBL" id="KAJ0192777.1"/>
    </source>
</evidence>
<dbReference type="PANTHER" id="PTHR15710">
    <property type="entry name" value="E3 UBIQUITIN-PROTEIN LIGASE PRAJA"/>
    <property type="match status" value="1"/>
</dbReference>
<evidence type="ECO:0000256" key="2">
    <source>
        <dbReference type="ARBA" id="ARBA00012483"/>
    </source>
</evidence>
<feature type="compositionally biased region" description="Basic and acidic residues" evidence="9">
    <location>
        <begin position="30"/>
        <end position="45"/>
    </location>
</feature>
<proteinExistence type="predicted"/>
<protein>
    <recommendedName>
        <fullName evidence="2">RING-type E3 ubiquitin transferase</fullName>
        <ecNumber evidence="2">2.3.2.27</ecNumber>
    </recommendedName>
</protein>
<dbReference type="EMBL" id="NBSK02000008">
    <property type="protein sequence ID" value="KAJ0192777.1"/>
    <property type="molecule type" value="Genomic_DNA"/>
</dbReference>
<dbReference type="Gene3D" id="3.30.40.10">
    <property type="entry name" value="Zinc/RING finger domain, C3HC4 (zinc finger)"/>
    <property type="match status" value="1"/>
</dbReference>
<dbReference type="FunFam" id="3.30.40.10:FF:000127">
    <property type="entry name" value="E3 ubiquitin-protein ligase RNF181"/>
    <property type="match status" value="1"/>
</dbReference>
<evidence type="ECO:0000256" key="9">
    <source>
        <dbReference type="SAM" id="MobiDB-lite"/>
    </source>
</evidence>
<evidence type="ECO:0000256" key="3">
    <source>
        <dbReference type="ARBA" id="ARBA00022679"/>
    </source>
</evidence>
<keyword evidence="7" id="KW-0862">Zinc</keyword>
<reference evidence="11 12" key="1">
    <citation type="journal article" date="2017" name="Nat. Commun.">
        <title>Genome assembly with in vitro proximity ligation data and whole-genome triplication in lettuce.</title>
        <authorList>
            <person name="Reyes-Chin-Wo S."/>
            <person name="Wang Z."/>
            <person name="Yang X."/>
            <person name="Kozik A."/>
            <person name="Arikit S."/>
            <person name="Song C."/>
            <person name="Xia L."/>
            <person name="Froenicke L."/>
            <person name="Lavelle D.O."/>
            <person name="Truco M.J."/>
            <person name="Xia R."/>
            <person name="Zhu S."/>
            <person name="Xu C."/>
            <person name="Xu H."/>
            <person name="Xu X."/>
            <person name="Cox K."/>
            <person name="Korf I."/>
            <person name="Meyers B.C."/>
            <person name="Michelmore R.W."/>
        </authorList>
    </citation>
    <scope>NUCLEOTIDE SEQUENCE [LARGE SCALE GENOMIC DNA]</scope>
    <source>
        <strain evidence="12">cv. Salinas</strain>
        <tissue evidence="11">Seedlings</tissue>
    </source>
</reference>
<comment type="caution">
    <text evidence="11">The sequence shown here is derived from an EMBL/GenBank/DDBJ whole genome shotgun (WGS) entry which is preliminary data.</text>
</comment>
<dbReference type="GO" id="GO:0005737">
    <property type="term" value="C:cytoplasm"/>
    <property type="evidence" value="ECO:0000318"/>
    <property type="project" value="GO_Central"/>
</dbReference>
<evidence type="ECO:0000256" key="8">
    <source>
        <dbReference type="PROSITE-ProRule" id="PRU00175"/>
    </source>
</evidence>
<evidence type="ECO:0000256" key="1">
    <source>
        <dbReference type="ARBA" id="ARBA00000900"/>
    </source>
</evidence>
<accession>A0A9R1UTD7</accession>
<feature type="domain" description="RING-type" evidence="10">
    <location>
        <begin position="122"/>
        <end position="163"/>
    </location>
</feature>
<dbReference type="SUPFAM" id="SSF57850">
    <property type="entry name" value="RING/U-box"/>
    <property type="match status" value="1"/>
</dbReference>
<dbReference type="Gramene" id="rna-gnl|WGS:NBSK|LSAT_8X52720_mrna">
    <property type="protein sequence ID" value="cds-PLY66763.1"/>
    <property type="gene ID" value="gene-LSAT_8X52720"/>
</dbReference>
<dbReference type="Proteomes" id="UP000235145">
    <property type="component" value="Unassembled WGS sequence"/>
</dbReference>
<keyword evidence="4" id="KW-0479">Metal-binding</keyword>
<dbReference type="EC" id="2.3.2.27" evidence="2"/>
<feature type="region of interest" description="Disordered" evidence="9">
    <location>
        <begin position="27"/>
        <end position="52"/>
    </location>
</feature>
<keyword evidence="3" id="KW-0808">Transferase</keyword>
<dbReference type="Pfam" id="PF13639">
    <property type="entry name" value="zf-RING_2"/>
    <property type="match status" value="1"/>
</dbReference>
<dbReference type="GO" id="GO:0008270">
    <property type="term" value="F:zinc ion binding"/>
    <property type="evidence" value="ECO:0007669"/>
    <property type="project" value="UniProtKB-KW"/>
</dbReference>
<dbReference type="AlphaFoldDB" id="A0A9R1UTD7"/>
<evidence type="ECO:0000256" key="6">
    <source>
        <dbReference type="ARBA" id="ARBA00022786"/>
    </source>
</evidence>
<evidence type="ECO:0000256" key="5">
    <source>
        <dbReference type="ARBA" id="ARBA00022771"/>
    </source>
</evidence>
<keyword evidence="5 8" id="KW-0863">Zinc-finger</keyword>
<organism evidence="11 12">
    <name type="scientific">Lactuca sativa</name>
    <name type="common">Garden lettuce</name>
    <dbReference type="NCBI Taxonomy" id="4236"/>
    <lineage>
        <taxon>Eukaryota</taxon>
        <taxon>Viridiplantae</taxon>
        <taxon>Streptophyta</taxon>
        <taxon>Embryophyta</taxon>
        <taxon>Tracheophyta</taxon>
        <taxon>Spermatophyta</taxon>
        <taxon>Magnoliopsida</taxon>
        <taxon>eudicotyledons</taxon>
        <taxon>Gunneridae</taxon>
        <taxon>Pentapetalae</taxon>
        <taxon>asterids</taxon>
        <taxon>campanulids</taxon>
        <taxon>Asterales</taxon>
        <taxon>Asteraceae</taxon>
        <taxon>Cichorioideae</taxon>
        <taxon>Cichorieae</taxon>
        <taxon>Lactucinae</taxon>
        <taxon>Lactuca</taxon>
    </lineage>
</organism>
<dbReference type="InterPro" id="IPR001841">
    <property type="entry name" value="Znf_RING"/>
</dbReference>
<sequence>MASEGELSVSRLIERLIEMPFLSGFITTRPESDSSHDSEHPDHESTNSLHHQGSSLDRIILINPVTQGMVVIGGGATTGFESLMNDLMRKDGQPPASQTSIDAMPTVEIKGTDEIESLGGECVICLEELGVGDVVKEMPCKHKFHGGCVEKWLKIHGSCPVCRHKMPVDDSDKKIGDESGGRRRREIWVSFSFAEGRSTSEEESVESNQQESV</sequence>
<dbReference type="PROSITE" id="PS50089">
    <property type="entry name" value="ZF_RING_2"/>
    <property type="match status" value="1"/>
</dbReference>
<dbReference type="SMART" id="SM00184">
    <property type="entry name" value="RING"/>
    <property type="match status" value="1"/>
</dbReference>
<dbReference type="OrthoDB" id="8062037at2759"/>
<evidence type="ECO:0000256" key="4">
    <source>
        <dbReference type="ARBA" id="ARBA00022723"/>
    </source>
</evidence>
<keyword evidence="12" id="KW-1185">Reference proteome</keyword>
<gene>
    <name evidence="11" type="ORF">LSAT_V11C800409380</name>
</gene>
<keyword evidence="6" id="KW-0833">Ubl conjugation pathway</keyword>
<evidence type="ECO:0000313" key="12">
    <source>
        <dbReference type="Proteomes" id="UP000235145"/>
    </source>
</evidence>
<evidence type="ECO:0000259" key="10">
    <source>
        <dbReference type="PROSITE" id="PS50089"/>
    </source>
</evidence>